<dbReference type="OrthoDB" id="283575at2759"/>
<evidence type="ECO:0000256" key="1">
    <source>
        <dbReference type="PROSITE-ProRule" id="PRU00076"/>
    </source>
</evidence>
<feature type="non-terminal residue" evidence="4">
    <location>
        <position position="270"/>
    </location>
</feature>
<evidence type="ECO:0000259" key="3">
    <source>
        <dbReference type="PROSITE" id="PS50026"/>
    </source>
</evidence>
<organism evidence="4 5">
    <name type="scientific">Stegodyphus mimosarum</name>
    <name type="common">African social velvet spider</name>
    <dbReference type="NCBI Taxonomy" id="407821"/>
    <lineage>
        <taxon>Eukaryota</taxon>
        <taxon>Metazoa</taxon>
        <taxon>Ecdysozoa</taxon>
        <taxon>Arthropoda</taxon>
        <taxon>Chelicerata</taxon>
        <taxon>Arachnida</taxon>
        <taxon>Araneae</taxon>
        <taxon>Araneomorphae</taxon>
        <taxon>Entelegynae</taxon>
        <taxon>Eresoidea</taxon>
        <taxon>Eresidae</taxon>
        <taxon>Stegodyphus</taxon>
    </lineage>
</organism>
<feature type="disulfide bond" evidence="1">
    <location>
        <begin position="224"/>
        <end position="233"/>
    </location>
</feature>
<dbReference type="Gene3D" id="2.10.25.10">
    <property type="entry name" value="Laminin"/>
    <property type="match status" value="1"/>
</dbReference>
<evidence type="ECO:0000313" key="4">
    <source>
        <dbReference type="EMBL" id="KFM63024.1"/>
    </source>
</evidence>
<keyword evidence="5" id="KW-1185">Reference proteome</keyword>
<keyword evidence="1" id="KW-1015">Disulfide bond</keyword>
<dbReference type="InterPro" id="IPR000742">
    <property type="entry name" value="EGF"/>
</dbReference>
<evidence type="ECO:0000313" key="5">
    <source>
        <dbReference type="Proteomes" id="UP000054359"/>
    </source>
</evidence>
<dbReference type="SMART" id="SM00181">
    <property type="entry name" value="EGF"/>
    <property type="match status" value="5"/>
</dbReference>
<dbReference type="AlphaFoldDB" id="A0A087TD35"/>
<feature type="chain" id="PRO_5001829535" evidence="2">
    <location>
        <begin position="24"/>
        <end position="270"/>
    </location>
</feature>
<protein>
    <submittedName>
        <fullName evidence="4">Protocadherin Fat 1</fullName>
    </submittedName>
</protein>
<dbReference type="STRING" id="407821.A0A087TD35"/>
<dbReference type="Proteomes" id="UP000054359">
    <property type="component" value="Unassembled WGS sequence"/>
</dbReference>
<accession>A0A087TD35</accession>
<gene>
    <name evidence="4" type="ORF">X975_00430</name>
</gene>
<evidence type="ECO:0000256" key="2">
    <source>
        <dbReference type="SAM" id="SignalP"/>
    </source>
</evidence>
<comment type="caution">
    <text evidence="1">Lacks conserved residue(s) required for the propagation of feature annotation.</text>
</comment>
<name>A0A087TD35_STEMI</name>
<feature type="signal peptide" evidence="2">
    <location>
        <begin position="1"/>
        <end position="23"/>
    </location>
</feature>
<feature type="domain" description="EGF-like" evidence="3">
    <location>
        <begin position="199"/>
        <end position="234"/>
    </location>
</feature>
<dbReference type="Pfam" id="PF00008">
    <property type="entry name" value="EGF"/>
    <property type="match status" value="1"/>
</dbReference>
<keyword evidence="2" id="KW-0732">Signal</keyword>
<dbReference type="PROSITE" id="PS01186">
    <property type="entry name" value="EGF_2"/>
    <property type="match status" value="1"/>
</dbReference>
<keyword evidence="1" id="KW-0245">EGF-like domain</keyword>
<dbReference type="PROSITE" id="PS00022">
    <property type="entry name" value="EGF_1"/>
    <property type="match status" value="1"/>
</dbReference>
<sequence length="270" mass="30154">MPRNVFKIFLRTLLFIVITVTESNSDARSLNENVFNIFKRNENLPQASDYLWVNSSEIIGPDECVCERGECIVTEYGDTVCQCPPGYGNYTQSECVECKCGEDTNCTFSVYGEKFCICKEGYVQENGKCEKCICGEGSSNCTVNHYGEKVCICKEGYTQVRGKCQKCNCGPHTRCRIDAYGREICSCRKGYRYVNGKCEDFCYPNPCQNGGECKIVDGDYNCTCKFPNSGRNCEKECSCGPNGECSFAINGKKTCQCRNGFAEYEGICKG</sequence>
<dbReference type="OMA" id="WTAPMCK"/>
<dbReference type="SUPFAM" id="SSF57196">
    <property type="entry name" value="EGF/Laminin"/>
    <property type="match status" value="1"/>
</dbReference>
<dbReference type="EMBL" id="KK114658">
    <property type="protein sequence ID" value="KFM63024.1"/>
    <property type="molecule type" value="Genomic_DNA"/>
</dbReference>
<proteinExistence type="predicted"/>
<reference evidence="4 5" key="1">
    <citation type="submission" date="2013-11" db="EMBL/GenBank/DDBJ databases">
        <title>Genome sequencing of Stegodyphus mimosarum.</title>
        <authorList>
            <person name="Bechsgaard J."/>
        </authorList>
    </citation>
    <scope>NUCLEOTIDE SEQUENCE [LARGE SCALE GENOMIC DNA]</scope>
</reference>
<dbReference type="PROSITE" id="PS50026">
    <property type="entry name" value="EGF_3"/>
    <property type="match status" value="1"/>
</dbReference>